<dbReference type="EMBL" id="BMAW01055903">
    <property type="protein sequence ID" value="GFT03355.1"/>
    <property type="molecule type" value="Genomic_DNA"/>
</dbReference>
<evidence type="ECO:0000313" key="1">
    <source>
        <dbReference type="EMBL" id="GFT03355.1"/>
    </source>
</evidence>
<dbReference type="Proteomes" id="UP000887013">
    <property type="component" value="Unassembled WGS sequence"/>
</dbReference>
<comment type="caution">
    <text evidence="1">The sequence shown here is derived from an EMBL/GenBank/DDBJ whole genome shotgun (WGS) entry which is preliminary data.</text>
</comment>
<reference evidence="1" key="1">
    <citation type="submission" date="2020-08" db="EMBL/GenBank/DDBJ databases">
        <title>Multicomponent nature underlies the extraordinary mechanical properties of spider dragline silk.</title>
        <authorList>
            <person name="Kono N."/>
            <person name="Nakamura H."/>
            <person name="Mori M."/>
            <person name="Yoshida Y."/>
            <person name="Ohtoshi R."/>
            <person name="Malay A.D."/>
            <person name="Moran D.A.P."/>
            <person name="Tomita M."/>
            <person name="Numata K."/>
            <person name="Arakawa K."/>
        </authorList>
    </citation>
    <scope>NUCLEOTIDE SEQUENCE</scope>
</reference>
<gene>
    <name evidence="1" type="ORF">NPIL_534501</name>
</gene>
<accession>A0A8X6NAT8</accession>
<keyword evidence="2" id="KW-1185">Reference proteome</keyword>
<dbReference type="AlphaFoldDB" id="A0A8X6NAT8"/>
<proteinExistence type="predicted"/>
<organism evidence="1 2">
    <name type="scientific">Nephila pilipes</name>
    <name type="common">Giant wood spider</name>
    <name type="synonym">Nephila maculata</name>
    <dbReference type="NCBI Taxonomy" id="299642"/>
    <lineage>
        <taxon>Eukaryota</taxon>
        <taxon>Metazoa</taxon>
        <taxon>Ecdysozoa</taxon>
        <taxon>Arthropoda</taxon>
        <taxon>Chelicerata</taxon>
        <taxon>Arachnida</taxon>
        <taxon>Araneae</taxon>
        <taxon>Araneomorphae</taxon>
        <taxon>Entelegynae</taxon>
        <taxon>Araneoidea</taxon>
        <taxon>Nephilidae</taxon>
        <taxon>Nephila</taxon>
    </lineage>
</organism>
<sequence>MLSLKEQTKGKLRRNDILNLPDCPRSIAVAAFLLTTGYDCLYAHIWRFRIVDSHAYPLCCSDAPMNADHLPSLQISQSIVSTPDIGKP</sequence>
<protein>
    <submittedName>
        <fullName evidence="1">Uncharacterized protein</fullName>
    </submittedName>
</protein>
<evidence type="ECO:0000313" key="2">
    <source>
        <dbReference type="Proteomes" id="UP000887013"/>
    </source>
</evidence>
<name>A0A8X6NAT8_NEPPI</name>